<evidence type="ECO:0000313" key="2">
    <source>
        <dbReference type="EMBL" id="KAJ8990689.1"/>
    </source>
</evidence>
<organism evidence="2 3">
    <name type="scientific">Exophiala dermatitidis</name>
    <name type="common">Black yeast-like fungus</name>
    <name type="synonym">Wangiella dermatitidis</name>
    <dbReference type="NCBI Taxonomy" id="5970"/>
    <lineage>
        <taxon>Eukaryota</taxon>
        <taxon>Fungi</taxon>
        <taxon>Dikarya</taxon>
        <taxon>Ascomycota</taxon>
        <taxon>Pezizomycotina</taxon>
        <taxon>Eurotiomycetes</taxon>
        <taxon>Chaetothyriomycetidae</taxon>
        <taxon>Chaetothyriales</taxon>
        <taxon>Herpotrichiellaceae</taxon>
        <taxon>Exophiala</taxon>
    </lineage>
</organism>
<evidence type="ECO:0000313" key="3">
    <source>
        <dbReference type="Proteomes" id="UP001161757"/>
    </source>
</evidence>
<protein>
    <recommendedName>
        <fullName evidence="1">FAD/NAD(P)-binding domain-containing protein</fullName>
    </recommendedName>
</protein>
<dbReference type="GO" id="GO:0005737">
    <property type="term" value="C:cytoplasm"/>
    <property type="evidence" value="ECO:0007669"/>
    <property type="project" value="TreeGrafter"/>
</dbReference>
<dbReference type="SUPFAM" id="SSF51905">
    <property type="entry name" value="FAD/NAD(P)-binding domain"/>
    <property type="match status" value="1"/>
</dbReference>
<dbReference type="PANTHER" id="PTHR43735">
    <property type="entry name" value="APOPTOSIS-INDUCING FACTOR 1"/>
    <property type="match status" value="1"/>
</dbReference>
<dbReference type="Gene3D" id="3.50.50.100">
    <property type="match status" value="1"/>
</dbReference>
<dbReference type="PANTHER" id="PTHR43735:SF5">
    <property type="entry name" value="FAD_NAD(P)-BINDING DOMAIN-CONTAINING PROTEIN"/>
    <property type="match status" value="1"/>
</dbReference>
<comment type="caution">
    <text evidence="2">The sequence shown here is derived from an EMBL/GenBank/DDBJ whole genome shotgun (WGS) entry which is preliminary data.</text>
</comment>
<sequence>MTMGDTLEFYGKALRAMLGLTIARTIQQIQAASHRWTYRETPNPKTVVILGGSYAGTWLARRLSETLPTGYKAVLIERNSHFNHLFAFPRYSVVPGREHQAFIPYDGISAYGPPGILQHIRASAVGITPTQVKLSSGESLDYEYLAIATGSWQPPPSKASSTEKAEACVELQGSQRRIHDANSIAVVGGGPVGVQIATDIAAYFPDKNVTLVHSRPQLLSNFGPKLHGNVVEALKRLNVDIILGERPQLREKSTLSYSDGRNVQYDLVIPCTGQRPNSAILKTLAPAAICPSTKQILVQPTLQIQDSDPKTRIFALGDVAKTNGPRMARAARAQADVVTLNILSMINQQKPSNVYRPQIYEGAIKLTLGKCNYIYYGKDQNGKEIYVNGTEKSGDLNISHAWENLNAHMPR</sequence>
<proteinExistence type="predicted"/>
<evidence type="ECO:0000259" key="1">
    <source>
        <dbReference type="Pfam" id="PF07992"/>
    </source>
</evidence>
<gene>
    <name evidence="2" type="ORF">HRR80_005466</name>
</gene>
<dbReference type="EMBL" id="JAJGCB010000010">
    <property type="protein sequence ID" value="KAJ8990689.1"/>
    <property type="molecule type" value="Genomic_DNA"/>
</dbReference>
<dbReference type="GO" id="GO:0004174">
    <property type="term" value="F:electron-transferring-flavoprotein dehydrogenase activity"/>
    <property type="evidence" value="ECO:0007669"/>
    <property type="project" value="TreeGrafter"/>
</dbReference>
<dbReference type="AlphaFoldDB" id="A0AAN6ITD5"/>
<feature type="domain" description="FAD/NAD(P)-binding" evidence="1">
    <location>
        <begin position="46"/>
        <end position="335"/>
    </location>
</feature>
<name>A0AAN6ITD5_EXODE</name>
<dbReference type="InterPro" id="IPR036188">
    <property type="entry name" value="FAD/NAD-bd_sf"/>
</dbReference>
<dbReference type="GO" id="GO:0050660">
    <property type="term" value="F:flavin adenine dinucleotide binding"/>
    <property type="evidence" value="ECO:0007669"/>
    <property type="project" value="TreeGrafter"/>
</dbReference>
<reference evidence="2" key="1">
    <citation type="submission" date="2023-01" db="EMBL/GenBank/DDBJ databases">
        <title>Exophiala dermititidis isolated from Cystic Fibrosis Patient.</title>
        <authorList>
            <person name="Kurbessoian T."/>
            <person name="Crocker A."/>
            <person name="Murante D."/>
            <person name="Hogan D.A."/>
            <person name="Stajich J.E."/>
        </authorList>
    </citation>
    <scope>NUCLEOTIDE SEQUENCE</scope>
    <source>
        <strain evidence="2">Ex8</strain>
    </source>
</reference>
<accession>A0AAN6ITD5</accession>
<dbReference type="Proteomes" id="UP001161757">
    <property type="component" value="Unassembled WGS sequence"/>
</dbReference>
<dbReference type="InterPro" id="IPR023753">
    <property type="entry name" value="FAD/NAD-binding_dom"/>
</dbReference>
<dbReference type="Pfam" id="PF07992">
    <property type="entry name" value="Pyr_redox_2"/>
    <property type="match status" value="1"/>
</dbReference>
<dbReference type="PRINTS" id="PR00368">
    <property type="entry name" value="FADPNR"/>
</dbReference>